<evidence type="ECO:0000313" key="4">
    <source>
        <dbReference type="EMBL" id="QTA38129.1"/>
    </source>
</evidence>
<evidence type="ECO:0000259" key="3">
    <source>
        <dbReference type="PROSITE" id="PS50111"/>
    </source>
</evidence>
<dbReference type="PROSITE" id="PS50111">
    <property type="entry name" value="CHEMOTAXIS_TRANSDUC_2"/>
    <property type="match status" value="1"/>
</dbReference>
<dbReference type="PANTHER" id="PTHR32089">
    <property type="entry name" value="METHYL-ACCEPTING CHEMOTAXIS PROTEIN MCPB"/>
    <property type="match status" value="1"/>
</dbReference>
<proteinExistence type="predicted"/>
<dbReference type="Pfam" id="PF00015">
    <property type="entry name" value="MCPsignal"/>
    <property type="match status" value="1"/>
</dbReference>
<dbReference type="RefSeq" id="WP_207566850.1">
    <property type="nucleotide sequence ID" value="NZ_CP071446.1"/>
</dbReference>
<sequence length="279" mass="30652">MSIDRETLGKITSAFFAQNLLTSFMEQLDEVLISRIENIKSKVSQVSSDFKELSISLNEIMNRFTHNSDRLVKNIEGAQSLNAQINEELSKTGSSISSISQDFSETVEKTSDALKQFSEITKLVGAIQRIAKQTNLLALNASIEAARAGEYGKGFAVVASEIQKLADESRETSNTISEKVNQIAESVREALKAIEDVMELFVVVQSALEKAMNYMAENVKILSETQETLSVAKDELENEVTLISEATKILGETSKKFDTVSAVISAIITAQQSLKNIEL</sequence>
<feature type="domain" description="Methyl-accepting transducer" evidence="3">
    <location>
        <begin position="32"/>
        <end position="265"/>
    </location>
</feature>
<dbReference type="SUPFAM" id="SSF58104">
    <property type="entry name" value="Methyl-accepting chemotaxis protein (MCP) signaling domain"/>
    <property type="match status" value="1"/>
</dbReference>
<protein>
    <submittedName>
        <fullName evidence="4">Chemotaxis protein</fullName>
    </submittedName>
</protein>
<dbReference type="Proteomes" id="UP000671862">
    <property type="component" value="Chromosome"/>
</dbReference>
<evidence type="ECO:0000256" key="2">
    <source>
        <dbReference type="PROSITE-ProRule" id="PRU00284"/>
    </source>
</evidence>
<dbReference type="PANTHER" id="PTHR32089:SF112">
    <property type="entry name" value="LYSOZYME-LIKE PROTEIN-RELATED"/>
    <property type="match status" value="1"/>
</dbReference>
<evidence type="ECO:0000313" key="5">
    <source>
        <dbReference type="Proteomes" id="UP000671862"/>
    </source>
</evidence>
<dbReference type="EMBL" id="CP071446">
    <property type="protein sequence ID" value="QTA38129.1"/>
    <property type="molecule type" value="Genomic_DNA"/>
</dbReference>
<gene>
    <name evidence="4" type="ORF">JYK00_00880</name>
</gene>
<name>A0ABX7S7E1_9BACT</name>
<dbReference type="SMART" id="SM00283">
    <property type="entry name" value="MA"/>
    <property type="match status" value="1"/>
</dbReference>
<keyword evidence="5" id="KW-1185">Reference proteome</keyword>
<keyword evidence="1 2" id="KW-0807">Transducer</keyword>
<reference evidence="4 5" key="1">
    <citation type="submission" date="2021-03" db="EMBL/GenBank/DDBJ databases">
        <title>Thermosipho ferrireducens sp.nov., an anaerobic thermophilic iron-reducing bacterium isolated from a deep-sea hydrothermal sulfide deposits.</title>
        <authorList>
            <person name="Zeng X."/>
            <person name="Chen Y."/>
            <person name="Shao Z."/>
        </authorList>
    </citation>
    <scope>NUCLEOTIDE SEQUENCE [LARGE SCALE GENOMIC DNA]</scope>
    <source>
        <strain evidence="4 5">JL129W03</strain>
    </source>
</reference>
<organism evidence="4 5">
    <name type="scientific">Thermosipho ferrireducens</name>
    <dbReference type="NCBI Taxonomy" id="2571116"/>
    <lineage>
        <taxon>Bacteria</taxon>
        <taxon>Thermotogati</taxon>
        <taxon>Thermotogota</taxon>
        <taxon>Thermotogae</taxon>
        <taxon>Thermotogales</taxon>
        <taxon>Fervidobacteriaceae</taxon>
        <taxon>Thermosipho</taxon>
    </lineage>
</organism>
<dbReference type="InterPro" id="IPR004089">
    <property type="entry name" value="MCPsignal_dom"/>
</dbReference>
<accession>A0ABX7S7E1</accession>
<evidence type="ECO:0000256" key="1">
    <source>
        <dbReference type="ARBA" id="ARBA00023224"/>
    </source>
</evidence>
<dbReference type="Gene3D" id="1.10.287.950">
    <property type="entry name" value="Methyl-accepting chemotaxis protein"/>
    <property type="match status" value="1"/>
</dbReference>